<dbReference type="AlphaFoldDB" id="A0A0B6WSD1"/>
<dbReference type="InterPro" id="IPR049874">
    <property type="entry name" value="ROK_cs"/>
</dbReference>
<keyword evidence="2" id="KW-0808">Transferase</keyword>
<dbReference type="Gene3D" id="3.30.420.40">
    <property type="match status" value="2"/>
</dbReference>
<evidence type="ECO:0000313" key="2">
    <source>
        <dbReference type="EMBL" id="CDM64103.1"/>
    </source>
</evidence>
<dbReference type="SUPFAM" id="SSF53067">
    <property type="entry name" value="Actin-like ATPase domain"/>
    <property type="match status" value="1"/>
</dbReference>
<evidence type="ECO:0000313" key="3">
    <source>
        <dbReference type="Proteomes" id="UP000031518"/>
    </source>
</evidence>
<protein>
    <submittedName>
        <fullName evidence="2">Transcriptional regulator/sugar kinase</fullName>
        <ecNumber evidence="2">2.7.1.2</ecNumber>
    </submittedName>
</protein>
<dbReference type="PANTHER" id="PTHR18964:SF149">
    <property type="entry name" value="BIFUNCTIONAL UDP-N-ACETYLGLUCOSAMINE 2-EPIMERASE_N-ACETYLMANNOSAMINE KINASE"/>
    <property type="match status" value="1"/>
</dbReference>
<sequence>MSKREGRLRVAERTAGTDEGGEIVIAVDLGGTNLRAAAVDRCGRINNHVRYQTPHTDDAEDIVHAIIAAARECERRSAVDGARVRALAVALPGTVEAKSGVVMNAPNIPCINGFRLRAALTEEISWPVILENDANAAAIGEMWRGSARAHRTIVCLTLGTGVGGGIILDGQLWRGVDGAAGEIGHMSVEPFGQACNCGSRGCLEVYASATAIARMAREGLARYPNSPLHSIRELTAKDVYEHGLAGDELSREVFRRMGQYLGIGLANLVNLLNPELIVIGGGAANGWDLFIEHAQQEMLARAFPIPARRARIVRAACGDDAGLLGVAHLAFGSL</sequence>
<accession>A0A0B6WSD1</accession>
<comment type="similarity">
    <text evidence="1">Belongs to the ROK (NagC/XylR) family.</text>
</comment>
<dbReference type="InterPro" id="IPR000600">
    <property type="entry name" value="ROK"/>
</dbReference>
<dbReference type="PANTHER" id="PTHR18964">
    <property type="entry name" value="ROK (REPRESSOR, ORF, KINASE) FAMILY"/>
    <property type="match status" value="1"/>
</dbReference>
<reference evidence="2 3" key="2">
    <citation type="submission" date="2015-01" db="EMBL/GenBank/DDBJ databases">
        <title>Complete genome sequence of Pyrinomonas methylaliphatogenes type strain K22T.</title>
        <authorList>
            <person name="Lee K.C.Y."/>
            <person name="Power J.F."/>
            <person name="Dunfield P.F."/>
            <person name="Morgan X.C."/>
            <person name="Huttenhower C."/>
            <person name="Stott M.B."/>
        </authorList>
    </citation>
    <scope>NUCLEOTIDE SEQUENCE [LARGE SCALE GENOMIC DNA]</scope>
    <source>
        <strain evidence="2 3">K22</strain>
    </source>
</reference>
<keyword evidence="2" id="KW-0418">Kinase</keyword>
<name>A0A0B6WSD1_9BACT</name>
<evidence type="ECO:0000256" key="1">
    <source>
        <dbReference type="ARBA" id="ARBA00006479"/>
    </source>
</evidence>
<dbReference type="STRING" id="454194.PYK22_00095"/>
<dbReference type="GO" id="GO:0004340">
    <property type="term" value="F:glucokinase activity"/>
    <property type="evidence" value="ECO:0007669"/>
    <property type="project" value="UniProtKB-EC"/>
</dbReference>
<dbReference type="InterPro" id="IPR043129">
    <property type="entry name" value="ATPase_NBD"/>
</dbReference>
<reference evidence="2 3" key="1">
    <citation type="submission" date="2013-12" db="EMBL/GenBank/DDBJ databases">
        <authorList>
            <person name="Stott M."/>
        </authorList>
    </citation>
    <scope>NUCLEOTIDE SEQUENCE [LARGE SCALE GENOMIC DNA]</scope>
    <source>
        <strain evidence="2 3">K22</strain>
    </source>
</reference>
<dbReference type="EMBL" id="CBXV010000001">
    <property type="protein sequence ID" value="CDM64103.1"/>
    <property type="molecule type" value="Genomic_DNA"/>
</dbReference>
<keyword evidence="3" id="KW-1185">Reference proteome</keyword>
<dbReference type="EC" id="2.7.1.2" evidence="2"/>
<dbReference type="RefSeq" id="WP_157770582.1">
    <property type="nucleotide sequence ID" value="NZ_CBXV010000001.1"/>
</dbReference>
<organism evidence="2 3">
    <name type="scientific">Pyrinomonas methylaliphatogenes</name>
    <dbReference type="NCBI Taxonomy" id="454194"/>
    <lineage>
        <taxon>Bacteria</taxon>
        <taxon>Pseudomonadati</taxon>
        <taxon>Acidobacteriota</taxon>
        <taxon>Blastocatellia</taxon>
        <taxon>Blastocatellales</taxon>
        <taxon>Pyrinomonadaceae</taxon>
        <taxon>Pyrinomonas</taxon>
    </lineage>
</organism>
<gene>
    <name evidence="2" type="ORF">PYK22_00095</name>
</gene>
<proteinExistence type="inferred from homology"/>
<dbReference type="Proteomes" id="UP000031518">
    <property type="component" value="Unassembled WGS sequence"/>
</dbReference>
<dbReference type="PROSITE" id="PS01125">
    <property type="entry name" value="ROK"/>
    <property type="match status" value="1"/>
</dbReference>
<dbReference type="Pfam" id="PF00480">
    <property type="entry name" value="ROK"/>
    <property type="match status" value="1"/>
</dbReference>
<dbReference type="OrthoDB" id="9810372at2"/>